<organism evidence="2 3">
    <name type="scientific">Clostridium moutaii</name>
    <dbReference type="NCBI Taxonomy" id="3240932"/>
    <lineage>
        <taxon>Bacteria</taxon>
        <taxon>Bacillati</taxon>
        <taxon>Bacillota</taxon>
        <taxon>Clostridia</taxon>
        <taxon>Eubacteriales</taxon>
        <taxon>Clostridiaceae</taxon>
        <taxon>Clostridium</taxon>
    </lineage>
</organism>
<evidence type="ECO:0000313" key="2">
    <source>
        <dbReference type="EMBL" id="MEY8000878.1"/>
    </source>
</evidence>
<dbReference type="SUPFAM" id="SSF56601">
    <property type="entry name" value="beta-lactamase/transpeptidase-like"/>
    <property type="match status" value="1"/>
</dbReference>
<feature type="domain" description="Beta-lactamase class A catalytic" evidence="1">
    <location>
        <begin position="19"/>
        <end position="227"/>
    </location>
</feature>
<dbReference type="GO" id="GO:0016787">
    <property type="term" value="F:hydrolase activity"/>
    <property type="evidence" value="ECO:0007669"/>
    <property type="project" value="UniProtKB-KW"/>
</dbReference>
<evidence type="ECO:0000313" key="3">
    <source>
        <dbReference type="Proteomes" id="UP001564657"/>
    </source>
</evidence>
<dbReference type="InterPro" id="IPR045155">
    <property type="entry name" value="Beta-lactam_cat"/>
</dbReference>
<keyword evidence="3" id="KW-1185">Reference proteome</keyword>
<accession>A0ABV4BQ26</accession>
<comment type="caution">
    <text evidence="2">The sequence shown here is derived from an EMBL/GenBank/DDBJ whole genome shotgun (WGS) entry which is preliminary data.</text>
</comment>
<dbReference type="Pfam" id="PF13354">
    <property type="entry name" value="Beta-lactamase2"/>
    <property type="match status" value="1"/>
</dbReference>
<evidence type="ECO:0000259" key="1">
    <source>
        <dbReference type="Pfam" id="PF13354"/>
    </source>
</evidence>
<dbReference type="Gene3D" id="3.40.710.10">
    <property type="entry name" value="DD-peptidase/beta-lactamase superfamily"/>
    <property type="match status" value="1"/>
</dbReference>
<dbReference type="InterPro" id="IPR000871">
    <property type="entry name" value="Beta-lactam_class-A"/>
</dbReference>
<dbReference type="InterPro" id="IPR012338">
    <property type="entry name" value="Beta-lactam/transpept-like"/>
</dbReference>
<reference evidence="2 3" key="1">
    <citation type="submission" date="2024-08" db="EMBL/GenBank/DDBJ databases">
        <title>Clostridium lapicellarii sp. nov., and Clostridium renhuaiense sp. nov., two species isolated from the mud in a fermentation cellar used for producing sauce-flavour Chinese liquors.</title>
        <authorList>
            <person name="Yang F."/>
            <person name="Wang H."/>
            <person name="Chen L.Q."/>
            <person name="Zhou N."/>
            <person name="Lu J.J."/>
            <person name="Pu X.X."/>
            <person name="Wan B."/>
            <person name="Wang L."/>
            <person name="Liu S.J."/>
        </authorList>
    </citation>
    <scope>NUCLEOTIDE SEQUENCE [LARGE SCALE GENOMIC DNA]</scope>
    <source>
        <strain evidence="2 3">MT-5</strain>
    </source>
</reference>
<name>A0ABV4BQ26_9CLOT</name>
<keyword evidence="2" id="KW-0378">Hydrolase</keyword>
<sequence>MLYEKIMKSIDLKKLNCAFMVENLKTGEKIAYNENIVVPSASLIKIPIMMEILELVKKSDLSLNQRITVKDEVKVPFSILNLLESGNSYTLKDIITLMIIQSDNTAANILMDISGISNVNNYIKNLGLKNTVLQRKMMDSDARKEGRENKTTAADMVKFFEIIYKGVKIGNPYSILMKNILISQLDNSVMRLYIPDDTLIAHKTGDLDGISHDAGIVYLPNTDYIFCGLTWNAPTNNLARDTIGRISKIVYDHFINQKQ</sequence>
<dbReference type="Proteomes" id="UP001564657">
    <property type="component" value="Unassembled WGS sequence"/>
</dbReference>
<dbReference type="EMBL" id="JBGEWD010000011">
    <property type="protein sequence ID" value="MEY8000878.1"/>
    <property type="molecule type" value="Genomic_DNA"/>
</dbReference>
<gene>
    <name evidence="2" type="ORF">AB8U03_11850</name>
</gene>
<dbReference type="PANTHER" id="PTHR35333">
    <property type="entry name" value="BETA-LACTAMASE"/>
    <property type="match status" value="1"/>
</dbReference>
<proteinExistence type="predicted"/>
<protein>
    <submittedName>
        <fullName evidence="2">Serine hydrolase</fullName>
    </submittedName>
</protein>
<dbReference type="PANTHER" id="PTHR35333:SF3">
    <property type="entry name" value="BETA-LACTAMASE-TYPE TRANSPEPTIDASE FOLD CONTAINING PROTEIN"/>
    <property type="match status" value="1"/>
</dbReference>
<dbReference type="RefSeq" id="WP_369704772.1">
    <property type="nucleotide sequence ID" value="NZ_JBGEWD010000011.1"/>
</dbReference>